<dbReference type="InterPro" id="IPR034768">
    <property type="entry name" value="4FE4S_WBL"/>
</dbReference>
<reference evidence="13" key="2">
    <citation type="submission" date="2020-09" db="EMBL/GenBank/DDBJ databases">
        <authorList>
            <person name="Sun Q."/>
            <person name="Zhou Y."/>
        </authorList>
    </citation>
    <scope>NUCLEOTIDE SEQUENCE</scope>
    <source>
        <strain evidence="13">CGMCC 4.7312</strain>
    </source>
</reference>
<dbReference type="GO" id="GO:0047134">
    <property type="term" value="F:protein-disulfide reductase [NAD(P)H] activity"/>
    <property type="evidence" value="ECO:0007669"/>
    <property type="project" value="TreeGrafter"/>
</dbReference>
<feature type="binding site" evidence="11">
    <location>
        <position position="53"/>
    </location>
    <ligand>
        <name>[4Fe-4S] cluster</name>
        <dbReference type="ChEBI" id="CHEBI:49883"/>
    </ligand>
</feature>
<evidence type="ECO:0000256" key="4">
    <source>
        <dbReference type="ARBA" id="ARBA00022723"/>
    </source>
</evidence>
<dbReference type="PANTHER" id="PTHR38839:SF6">
    <property type="entry name" value="TRANSCRIPTIONAL REGULATOR WHIB1"/>
    <property type="match status" value="1"/>
</dbReference>
<evidence type="ECO:0000259" key="12">
    <source>
        <dbReference type="PROSITE" id="PS51674"/>
    </source>
</evidence>
<keyword evidence="11" id="KW-0963">Cytoplasm</keyword>
<dbReference type="GO" id="GO:0046872">
    <property type="term" value="F:metal ion binding"/>
    <property type="evidence" value="ECO:0007669"/>
    <property type="project" value="UniProtKB-KW"/>
</dbReference>
<dbReference type="GO" id="GO:0045454">
    <property type="term" value="P:cell redox homeostasis"/>
    <property type="evidence" value="ECO:0007669"/>
    <property type="project" value="TreeGrafter"/>
</dbReference>
<dbReference type="GO" id="GO:0051539">
    <property type="term" value="F:4 iron, 4 sulfur cluster binding"/>
    <property type="evidence" value="ECO:0007669"/>
    <property type="project" value="UniProtKB-UniRule"/>
</dbReference>
<dbReference type="AlphaFoldDB" id="A0A917TKS0"/>
<evidence type="ECO:0000256" key="5">
    <source>
        <dbReference type="ARBA" id="ARBA00023004"/>
    </source>
</evidence>
<keyword evidence="5 11" id="KW-0408">Iron</keyword>
<keyword evidence="4 11" id="KW-0479">Metal-binding</keyword>
<evidence type="ECO:0000256" key="3">
    <source>
        <dbReference type="ARBA" id="ARBA00022485"/>
    </source>
</evidence>
<evidence type="ECO:0000313" key="14">
    <source>
        <dbReference type="Proteomes" id="UP000608890"/>
    </source>
</evidence>
<proteinExistence type="inferred from homology"/>
<dbReference type="GO" id="GO:0005737">
    <property type="term" value="C:cytoplasm"/>
    <property type="evidence" value="ECO:0007669"/>
    <property type="project" value="UniProtKB-SubCell"/>
</dbReference>
<gene>
    <name evidence="11" type="primary">whiB</name>
    <name evidence="13" type="ORF">GCM10011608_09450</name>
</gene>
<evidence type="ECO:0000256" key="11">
    <source>
        <dbReference type="HAMAP-Rule" id="MF_01479"/>
    </source>
</evidence>
<evidence type="ECO:0000256" key="2">
    <source>
        <dbReference type="ARBA" id="ARBA00006597"/>
    </source>
</evidence>
<evidence type="ECO:0000256" key="1">
    <source>
        <dbReference type="ARBA" id="ARBA00004496"/>
    </source>
</evidence>
<protein>
    <recommendedName>
        <fullName evidence="11">Transcriptional regulator WhiB</fullName>
    </recommendedName>
</protein>
<dbReference type="InterPro" id="IPR003482">
    <property type="entry name" value="Whib"/>
</dbReference>
<comment type="caution">
    <text evidence="13">The sequence shown here is derived from an EMBL/GenBank/DDBJ whole genome shotgun (WGS) entry which is preliminary data.</text>
</comment>
<name>A0A917TKS0_9ACTN</name>
<dbReference type="HAMAP" id="MF_01479">
    <property type="entry name" value="WhiB"/>
    <property type="match status" value="1"/>
</dbReference>
<comment type="cofactor">
    <cofactor evidence="11">
        <name>[4Fe-4S] cluster</name>
        <dbReference type="ChEBI" id="CHEBI:49883"/>
    </cofactor>
    <text evidence="11">Binds 1 [4Fe-4S] cluster per subunit. Following nitrosylation of the [4Fe-4S] cluster binds 1 [4Fe-8(NO)] cluster per subunit.</text>
</comment>
<dbReference type="GO" id="GO:0045892">
    <property type="term" value="P:negative regulation of DNA-templated transcription"/>
    <property type="evidence" value="ECO:0007669"/>
    <property type="project" value="TreeGrafter"/>
</dbReference>
<organism evidence="13 14">
    <name type="scientific">Micromonospora sonchi</name>
    <dbReference type="NCBI Taxonomy" id="1763543"/>
    <lineage>
        <taxon>Bacteria</taxon>
        <taxon>Bacillati</taxon>
        <taxon>Actinomycetota</taxon>
        <taxon>Actinomycetes</taxon>
        <taxon>Micromonosporales</taxon>
        <taxon>Micromonosporaceae</taxon>
        <taxon>Micromonospora</taxon>
    </lineage>
</organism>
<dbReference type="PROSITE" id="PS51674">
    <property type="entry name" value="4FE4S_WBL"/>
    <property type="match status" value="1"/>
</dbReference>
<evidence type="ECO:0000256" key="8">
    <source>
        <dbReference type="ARBA" id="ARBA00023125"/>
    </source>
</evidence>
<keyword evidence="7 11" id="KW-0805">Transcription regulation</keyword>
<accession>A0A917TKS0</accession>
<reference evidence="13" key="1">
    <citation type="journal article" date="2014" name="Int. J. Syst. Evol. Microbiol.">
        <title>Complete genome sequence of Corynebacterium casei LMG S-19264T (=DSM 44701T), isolated from a smear-ripened cheese.</title>
        <authorList>
            <consortium name="US DOE Joint Genome Institute (JGI-PGF)"/>
            <person name="Walter F."/>
            <person name="Albersmeier A."/>
            <person name="Kalinowski J."/>
            <person name="Ruckert C."/>
        </authorList>
    </citation>
    <scope>NUCLEOTIDE SEQUENCE</scope>
    <source>
        <strain evidence="13">CGMCC 4.7312</strain>
    </source>
</reference>
<dbReference type="GO" id="GO:0003677">
    <property type="term" value="F:DNA binding"/>
    <property type="evidence" value="ECO:0007669"/>
    <property type="project" value="UniProtKB-UniRule"/>
</dbReference>
<keyword evidence="10 11" id="KW-0804">Transcription</keyword>
<comment type="similarity">
    <text evidence="2 11">Belongs to the WhiB family.</text>
</comment>
<evidence type="ECO:0000256" key="10">
    <source>
        <dbReference type="ARBA" id="ARBA00023163"/>
    </source>
</evidence>
<comment type="PTM">
    <text evidence="11">Upon Fe-S cluster removal intramolecular disulfide bonds are formed.</text>
</comment>
<feature type="binding site" evidence="11">
    <location>
        <position position="25"/>
    </location>
    <ligand>
        <name>[4Fe-4S] cluster</name>
        <dbReference type="ChEBI" id="CHEBI:49883"/>
    </ligand>
</feature>
<dbReference type="Proteomes" id="UP000608890">
    <property type="component" value="Unassembled WGS sequence"/>
</dbReference>
<feature type="binding site" evidence="11">
    <location>
        <position position="64"/>
    </location>
    <ligand>
        <name>[4Fe-4S] cluster</name>
        <dbReference type="ChEBI" id="CHEBI:49883"/>
    </ligand>
</feature>
<feature type="binding site" evidence="11">
    <location>
        <position position="56"/>
    </location>
    <ligand>
        <name>[4Fe-4S] cluster</name>
        <dbReference type="ChEBI" id="CHEBI:49883"/>
    </ligand>
</feature>
<evidence type="ECO:0000256" key="7">
    <source>
        <dbReference type="ARBA" id="ARBA00023015"/>
    </source>
</evidence>
<keyword evidence="14" id="KW-1185">Reference proteome</keyword>
<evidence type="ECO:0000256" key="9">
    <source>
        <dbReference type="ARBA" id="ARBA00023157"/>
    </source>
</evidence>
<dbReference type="EMBL" id="BMNB01000003">
    <property type="protein sequence ID" value="GGM26775.1"/>
    <property type="molecule type" value="Genomic_DNA"/>
</dbReference>
<comment type="PTM">
    <text evidence="11">The Fe-S cluster can be nitrosylated by nitric oxide (NO).</text>
</comment>
<keyword evidence="3 11" id="KW-0004">4Fe-4S</keyword>
<keyword evidence="8 11" id="KW-0238">DNA-binding</keyword>
<evidence type="ECO:0000256" key="6">
    <source>
        <dbReference type="ARBA" id="ARBA00023014"/>
    </source>
</evidence>
<comment type="function">
    <text evidence="11">Acts as a transcriptional regulator. Probably redox-responsive. The apo- but not holo-form probably binds DNA.</text>
</comment>
<dbReference type="PANTHER" id="PTHR38839">
    <property type="entry name" value="TRANSCRIPTIONAL REGULATOR WHID-RELATED"/>
    <property type="match status" value="1"/>
</dbReference>
<comment type="subcellular location">
    <subcellularLocation>
        <location evidence="1 11">Cytoplasm</location>
    </subcellularLocation>
</comment>
<sequence length="98" mass="10793">MSRFNFTTDRRSSIRPRDWRDDAVCRDEDPGLFWPIGSSGPALAQAEQAKDVCRRCPAFSKNGCLNYAIEAGIDDGIFGGMDADERRAHKASPTEVAA</sequence>
<keyword evidence="9 11" id="KW-1015">Disulfide bond</keyword>
<evidence type="ECO:0000313" key="13">
    <source>
        <dbReference type="EMBL" id="GGM26775.1"/>
    </source>
</evidence>
<dbReference type="GO" id="GO:0035731">
    <property type="term" value="F:dinitrosyl-iron complex binding"/>
    <property type="evidence" value="ECO:0007669"/>
    <property type="project" value="UniProtKB-UniRule"/>
</dbReference>
<keyword evidence="6 11" id="KW-0411">Iron-sulfur</keyword>
<dbReference type="RefSeq" id="WP_189040992.1">
    <property type="nucleotide sequence ID" value="NZ_BMNB01000003.1"/>
</dbReference>
<dbReference type="Pfam" id="PF02467">
    <property type="entry name" value="Whib"/>
    <property type="match status" value="1"/>
</dbReference>
<feature type="domain" description="4Fe-4S Wbl-type" evidence="12">
    <location>
        <begin position="24"/>
        <end position="88"/>
    </location>
</feature>